<dbReference type="InterPro" id="IPR036770">
    <property type="entry name" value="Ankyrin_rpt-contain_sf"/>
</dbReference>
<feature type="repeat" description="ANK" evidence="1">
    <location>
        <begin position="183"/>
        <end position="215"/>
    </location>
</feature>
<dbReference type="PROSITE" id="PS50297">
    <property type="entry name" value="ANK_REP_REGION"/>
    <property type="match status" value="5"/>
</dbReference>
<dbReference type="Pfam" id="PF12796">
    <property type="entry name" value="Ank_2"/>
    <property type="match status" value="3"/>
</dbReference>
<feature type="repeat" description="ANK" evidence="1">
    <location>
        <begin position="381"/>
        <end position="413"/>
    </location>
</feature>
<dbReference type="InterPro" id="IPR002110">
    <property type="entry name" value="Ankyrin_rpt"/>
</dbReference>
<evidence type="ECO:0000256" key="1">
    <source>
        <dbReference type="PROSITE-ProRule" id="PRU00023"/>
    </source>
</evidence>
<feature type="repeat" description="ANK" evidence="1">
    <location>
        <begin position="348"/>
        <end position="380"/>
    </location>
</feature>
<dbReference type="EMBL" id="CAKKLH010000288">
    <property type="protein sequence ID" value="CAH0108864.1"/>
    <property type="molecule type" value="Genomic_DNA"/>
</dbReference>
<dbReference type="Pfam" id="PF00023">
    <property type="entry name" value="Ank"/>
    <property type="match status" value="1"/>
</dbReference>
<comment type="caution">
    <text evidence="6">The sequence shown here is derived from an EMBL/GenBank/DDBJ whole genome shotgun (WGS) entry which is preliminary data.</text>
</comment>
<evidence type="ECO:0000256" key="2">
    <source>
        <dbReference type="SAM" id="MobiDB-lite"/>
    </source>
</evidence>
<dbReference type="Gene3D" id="1.10.150.50">
    <property type="entry name" value="Transcription Factor, Ets-1"/>
    <property type="match status" value="1"/>
</dbReference>
<keyword evidence="7" id="KW-1185">Reference proteome</keyword>
<dbReference type="InterPro" id="IPR057092">
    <property type="entry name" value="SAM_KIDINS220"/>
</dbReference>
<keyword evidence="3" id="KW-1133">Transmembrane helix</keyword>
<feature type="compositionally biased region" description="Polar residues" evidence="2">
    <location>
        <begin position="14"/>
        <end position="29"/>
    </location>
</feature>
<keyword evidence="1" id="KW-0040">ANK repeat</keyword>
<dbReference type="PANTHER" id="PTHR24116:SF0">
    <property type="entry name" value="KINASE D-INTERACTING SUBSTRATE OF 220 KDA"/>
    <property type="match status" value="1"/>
</dbReference>
<dbReference type="OrthoDB" id="6084525at2759"/>
<feature type="transmembrane region" description="Helical" evidence="3">
    <location>
        <begin position="669"/>
        <end position="691"/>
    </location>
</feature>
<feature type="repeat" description="ANK" evidence="1">
    <location>
        <begin position="249"/>
        <end position="281"/>
    </location>
</feature>
<dbReference type="PANTHER" id="PTHR24116">
    <property type="entry name" value="KINASE D-INTERACTING SUBSTRATE OF 220 KDA"/>
    <property type="match status" value="1"/>
</dbReference>
<feature type="compositionally biased region" description="Basic and acidic residues" evidence="2">
    <location>
        <begin position="1761"/>
        <end position="1777"/>
    </location>
</feature>
<organism evidence="6 7">
    <name type="scientific">Daphnia galeata</name>
    <dbReference type="NCBI Taxonomy" id="27404"/>
    <lineage>
        <taxon>Eukaryota</taxon>
        <taxon>Metazoa</taxon>
        <taxon>Ecdysozoa</taxon>
        <taxon>Arthropoda</taxon>
        <taxon>Crustacea</taxon>
        <taxon>Branchiopoda</taxon>
        <taxon>Diplostraca</taxon>
        <taxon>Cladocera</taxon>
        <taxon>Anomopoda</taxon>
        <taxon>Daphniidae</taxon>
        <taxon>Daphnia</taxon>
    </lineage>
</organism>
<dbReference type="Pfam" id="PF13857">
    <property type="entry name" value="Ank_5"/>
    <property type="match status" value="1"/>
</dbReference>
<feature type="transmembrane region" description="Helical" evidence="3">
    <location>
        <begin position="804"/>
        <end position="829"/>
    </location>
</feature>
<dbReference type="InterPro" id="IPR013761">
    <property type="entry name" value="SAM/pointed_sf"/>
</dbReference>
<feature type="region of interest" description="Disordered" evidence="2">
    <location>
        <begin position="1452"/>
        <end position="1474"/>
    </location>
</feature>
<dbReference type="GO" id="GO:0030165">
    <property type="term" value="F:PDZ domain binding"/>
    <property type="evidence" value="ECO:0007669"/>
    <property type="project" value="TreeGrafter"/>
</dbReference>
<dbReference type="Gene3D" id="1.25.40.20">
    <property type="entry name" value="Ankyrin repeat-containing domain"/>
    <property type="match status" value="4"/>
</dbReference>
<feature type="repeat" description="ANK" evidence="1">
    <location>
        <begin position="315"/>
        <end position="347"/>
    </location>
</feature>
<feature type="repeat" description="ANK" evidence="1">
    <location>
        <begin position="447"/>
        <end position="479"/>
    </location>
</feature>
<evidence type="ECO:0000259" key="5">
    <source>
        <dbReference type="Pfam" id="PF23307"/>
    </source>
</evidence>
<dbReference type="SUPFAM" id="SSF48403">
    <property type="entry name" value="Ankyrin repeat"/>
    <property type="match status" value="1"/>
</dbReference>
<feature type="compositionally biased region" description="Polar residues" evidence="2">
    <location>
        <begin position="1454"/>
        <end position="1474"/>
    </location>
</feature>
<dbReference type="InterPro" id="IPR052771">
    <property type="entry name" value="Neurotrophin_sig_adaptor"/>
</dbReference>
<feature type="repeat" description="ANK" evidence="1">
    <location>
        <begin position="480"/>
        <end position="512"/>
    </location>
</feature>
<feature type="compositionally biased region" description="Polar residues" evidence="2">
    <location>
        <begin position="1786"/>
        <end position="1795"/>
    </location>
</feature>
<feature type="region of interest" description="Disordered" evidence="2">
    <location>
        <begin position="1816"/>
        <end position="1871"/>
    </location>
</feature>
<dbReference type="InterPro" id="IPR011646">
    <property type="entry name" value="KAP_P-loop"/>
</dbReference>
<feature type="transmembrane region" description="Helical" evidence="3">
    <location>
        <begin position="643"/>
        <end position="663"/>
    </location>
</feature>
<reference evidence="6" key="1">
    <citation type="submission" date="2021-11" db="EMBL/GenBank/DDBJ databases">
        <authorList>
            <person name="Schell T."/>
        </authorList>
    </citation>
    <scope>NUCLEOTIDE SEQUENCE</scope>
    <source>
        <strain evidence="6">M5</strain>
    </source>
</reference>
<evidence type="ECO:0008006" key="8">
    <source>
        <dbReference type="Google" id="ProtNLM"/>
    </source>
</evidence>
<feature type="region of interest" description="Disordered" evidence="2">
    <location>
        <begin position="1715"/>
        <end position="1795"/>
    </location>
</feature>
<dbReference type="PROSITE" id="PS50088">
    <property type="entry name" value="ANK_REPEAT"/>
    <property type="match status" value="10"/>
</dbReference>
<feature type="repeat" description="ANK" evidence="1">
    <location>
        <begin position="414"/>
        <end position="446"/>
    </location>
</feature>
<keyword evidence="3" id="KW-0812">Transmembrane</keyword>
<dbReference type="GO" id="GO:0019887">
    <property type="term" value="F:protein kinase regulator activity"/>
    <property type="evidence" value="ECO:0007669"/>
    <property type="project" value="TreeGrafter"/>
</dbReference>
<dbReference type="SMART" id="SM00248">
    <property type="entry name" value="ANK"/>
    <property type="match status" value="11"/>
</dbReference>
<feature type="repeat" description="ANK" evidence="1">
    <location>
        <begin position="216"/>
        <end position="248"/>
    </location>
</feature>
<feature type="compositionally biased region" description="Low complexity" evidence="2">
    <location>
        <begin position="1721"/>
        <end position="1732"/>
    </location>
</feature>
<feature type="domain" description="Kinase D-interacting substrate of 220 kDa-like SAM" evidence="5">
    <location>
        <begin position="1371"/>
        <end position="1447"/>
    </location>
</feature>
<evidence type="ECO:0000313" key="6">
    <source>
        <dbReference type="EMBL" id="CAH0108864.1"/>
    </source>
</evidence>
<protein>
    <recommendedName>
        <fullName evidence="8">KAP NTPase domain-containing protein</fullName>
    </recommendedName>
</protein>
<keyword evidence="3" id="KW-0472">Membrane</keyword>
<feature type="transmembrane region" description="Helical" evidence="3">
    <location>
        <begin position="849"/>
        <end position="871"/>
    </location>
</feature>
<name>A0A8J2RUQ8_9CRUS</name>
<dbReference type="Pfam" id="PF07693">
    <property type="entry name" value="KAP_NTPase"/>
    <property type="match status" value="1"/>
</dbReference>
<feature type="compositionally biased region" description="Low complexity" evidence="2">
    <location>
        <begin position="1849"/>
        <end position="1861"/>
    </location>
</feature>
<dbReference type="Proteomes" id="UP000789390">
    <property type="component" value="Unassembled WGS sequence"/>
</dbReference>
<sequence length="2008" mass="221739">MESRNRSCLAEVSVGTTSSPRTGSTKARSHSLTIVPVPPSVCITPSMEEETIAAGLDSELSSNKQQLPLNNTAKGILEKKLIAKHGPRLSIPHIFTHHHHQSLGASPLTSTPSISSLLSAAAARNFSFSIPHSMRRGSCANQSESMVSLSYRTFANYIVEDNLVGLRVFLENRHVVVDDRDENGATALVLASIKGKNAIVRELLAHGADPNVEDSDNWTPLLCAAKENFTTICVELLNHGANVEHRDMGGWTSLVWACYKGYLETARLLIEQRAEVNVHGQFHITPLMWAAGRGHVGIVRLLLEHGAKVNVGDKYGTTALIWACRKSHGEIVDMLLQAGANVEVSGMHCWTPLLLAAKENASEIVNKLLDRKPNVNATDKDGCTALTLACKEGYYDICMALLNGNAYVNLQDRSGDTNLIHAAKAGHKSIVEALLKKYADVDMTGKERKTALYWAVEKNHISVVKSLLNSDPNLEISTKDGDTPLLRAVRNRNIETVQLLLDKKARVTAADKEGDTVLHIAMRARSKAIVEVLLRNPKHSQLLYRPNRGGETPYNIDISQQKTILGQIFGARRLNTNEDNENMLGYELYSSALADMLSEPSLSMPITVGLYAKWGSGKSFLLSKLRDEMKGFARQWIEPQLQFSVVLCIMVLHIATLLGVIMGVSLDSWIAGLATGGGCFFLIVTFLYIVYWGSERFSWNWAHSFGLALARKLDSLKLVLQVTFCTPPGPQFGGDSIRIQPIRFYFTDQTKVSRSTRGENSVVQMIGSLLDSIEGDYGVVATRLYRAFRPKPMKSTSPWRFRRFCCVPYAAIFLICVDILLAGLVFLAIYQKEGIDDRIVNSNHVSYTLIAIGVVLGVVVIANVYTWSRIVKSLIFSQRRKLLRIISRLQSVRAEGYLQALKREVAIMVEMVRCLDAYSGQQTRLVMVVDGLDSCEQDQVLYVLDAVHLLFTEQSSPFITLLAIDPHIIIKAIELNLHRMFNESNIGGHDYLRNLVHVPFFLQNAGLRKVKAAQQAALMSKNPGGARTMITSNSNHAAVLNWLESEDTTNNQQAVDKVPMSPRRMSVESSAPQGKGLHRTLKLSNALPPMGHRKLRPSESMESGLAMGNNNRVMAAQDLTKVLLTDDYFSDVNPRSMRRLMNVIYVTGRLLKAFQIEFNWYHLASWVNITEQWPYRTSWIILYCEVNEDKMDDFTTLKVAYERVKPFIPISKEVEPHLEIDRDEKKFQTFLSFHRNTLQVLHLKMFMPFTIHLDPYLRKVIKEERSSFLSMQSGAPVSNTAATDIKLNGNVIHEQPNPPVAMHVPWNGQPWTTVTLPTPDQNKPTLYPKYPSMVPTISHCNYGVMPTTPYVPASNQLCFKSTLPSRLQDRVLSSLTAEEVSEMLKHLDGFRTAQVEQYSRTLIDNNISGRVLLNCSLDELKGLSGMSFGDWELFRVAIFALRDREYQPRVALSPNPQQQSTVGHTNASQQQTGNYNFLDVDYDGRLSRSSSLRSNTFAGAATGEIVSEVDASLSAPKINKRQTNIEKQVTLEDQAICGALQTLNEEAMEDVLDERETEYLPTNELMTNVYGYNSSNLSTCSDPTETDVLYLQTSVVPDLHFPALRHANSVLGSRGLIGNEDSVSLGSSLVSLAERGTITPARQRTITEVVWPEQIASALNSGLRSRLSSSTSLFRAGSQKSVVASDLSYGLSRRDSQRSISDLGATKPIFVSVDPSNAAESSCPTSSGFSPSVLSGWRSEQGSPRRPASLVFSDSANPHDWLVRDTPESPHHGDNRLKVQGGDGTPTATSSSPVIVQKRFSTTNVELLPDQVATKLQIEKKSSSKSNLRSPSKQRARRSGQSRVHALPSSGLSSCRHSSGKSSDDTDEEGEDAPLMTAKEHAHHVRRVLPKTTVLAVKESRPISASSSLVTVVSHFVPQAEGVAVATESQLSLASPIGSSTSSLDSPLDTTDNEVYKTVIPKVDTSRRENSLALMLNRAINEIGDAANVLATPKKQEPSGSAEMESAN</sequence>
<feature type="repeat" description="ANK" evidence="1">
    <location>
        <begin position="282"/>
        <end position="314"/>
    </location>
</feature>
<dbReference type="Pfam" id="PF23307">
    <property type="entry name" value="SAM_KIDINS220"/>
    <property type="match status" value="1"/>
</dbReference>
<feature type="domain" description="KAP NTPase" evidence="4">
    <location>
        <begin position="586"/>
        <end position="1150"/>
    </location>
</feature>
<proteinExistence type="predicted"/>
<dbReference type="SUPFAM" id="SSF47769">
    <property type="entry name" value="SAM/Pointed domain"/>
    <property type="match status" value="1"/>
</dbReference>
<gene>
    <name evidence="6" type="ORF">DGAL_LOCUS12284</name>
</gene>
<evidence type="ECO:0000259" key="4">
    <source>
        <dbReference type="Pfam" id="PF07693"/>
    </source>
</evidence>
<feature type="region of interest" description="Disordered" evidence="2">
    <location>
        <begin position="1"/>
        <end position="29"/>
    </location>
</feature>
<evidence type="ECO:0000256" key="3">
    <source>
        <dbReference type="SAM" id="Phobius"/>
    </source>
</evidence>
<accession>A0A8J2RUQ8</accession>
<evidence type="ECO:0000313" key="7">
    <source>
        <dbReference type="Proteomes" id="UP000789390"/>
    </source>
</evidence>